<organism evidence="6 7">
    <name type="scientific">Heterorhabditis bacteriophora</name>
    <name type="common">Entomopathogenic nematode worm</name>
    <dbReference type="NCBI Taxonomy" id="37862"/>
    <lineage>
        <taxon>Eukaryota</taxon>
        <taxon>Metazoa</taxon>
        <taxon>Ecdysozoa</taxon>
        <taxon>Nematoda</taxon>
        <taxon>Chromadorea</taxon>
        <taxon>Rhabditida</taxon>
        <taxon>Rhabditina</taxon>
        <taxon>Rhabditomorpha</taxon>
        <taxon>Strongyloidea</taxon>
        <taxon>Heterorhabditidae</taxon>
        <taxon>Heterorhabditis</taxon>
    </lineage>
</organism>
<evidence type="ECO:0000256" key="3">
    <source>
        <dbReference type="ARBA" id="ARBA00022989"/>
    </source>
</evidence>
<evidence type="ECO:0000313" key="7">
    <source>
        <dbReference type="WBParaSite" id="Hba_19287"/>
    </source>
</evidence>
<dbReference type="GO" id="GO:0016020">
    <property type="term" value="C:membrane"/>
    <property type="evidence" value="ECO:0007669"/>
    <property type="project" value="UniProtKB-SubCell"/>
</dbReference>
<dbReference type="AlphaFoldDB" id="A0A1I7XPL5"/>
<evidence type="ECO:0000313" key="6">
    <source>
        <dbReference type="Proteomes" id="UP000095283"/>
    </source>
</evidence>
<reference evidence="7" key="1">
    <citation type="submission" date="2016-11" db="UniProtKB">
        <authorList>
            <consortium name="WormBaseParasite"/>
        </authorList>
    </citation>
    <scope>IDENTIFICATION</scope>
</reference>
<evidence type="ECO:0000256" key="1">
    <source>
        <dbReference type="ARBA" id="ARBA00004141"/>
    </source>
</evidence>
<sequence>MQTVVVTSKSDVNSVNDNTVHAALAHGFTIFILVTALGHISQGSYCQQISESNTKRPNIVRHF</sequence>
<comment type="subcellular location">
    <subcellularLocation>
        <location evidence="1">Membrane</location>
        <topology evidence="1">Multi-pass membrane protein</topology>
    </subcellularLocation>
</comment>
<name>A0A1I7XPL5_HETBA</name>
<dbReference type="InterPro" id="IPR023271">
    <property type="entry name" value="Aquaporin-like"/>
</dbReference>
<evidence type="ECO:0000256" key="2">
    <source>
        <dbReference type="ARBA" id="ARBA00022692"/>
    </source>
</evidence>
<evidence type="ECO:0000256" key="5">
    <source>
        <dbReference type="SAM" id="Phobius"/>
    </source>
</evidence>
<dbReference type="Proteomes" id="UP000095283">
    <property type="component" value="Unplaced"/>
</dbReference>
<dbReference type="SUPFAM" id="SSF81338">
    <property type="entry name" value="Aquaporin-like"/>
    <property type="match status" value="1"/>
</dbReference>
<keyword evidence="4 5" id="KW-0472">Membrane</keyword>
<keyword evidence="3 5" id="KW-1133">Transmembrane helix</keyword>
<proteinExistence type="predicted"/>
<feature type="transmembrane region" description="Helical" evidence="5">
    <location>
        <begin position="20"/>
        <end position="40"/>
    </location>
</feature>
<keyword evidence="2 5" id="KW-0812">Transmembrane</keyword>
<evidence type="ECO:0000256" key="4">
    <source>
        <dbReference type="ARBA" id="ARBA00023136"/>
    </source>
</evidence>
<keyword evidence="6" id="KW-1185">Reference proteome</keyword>
<dbReference type="WBParaSite" id="Hba_19287">
    <property type="protein sequence ID" value="Hba_19287"/>
    <property type="gene ID" value="Hba_19287"/>
</dbReference>
<protein>
    <submittedName>
        <fullName evidence="7">Transposase</fullName>
    </submittedName>
</protein>
<accession>A0A1I7XPL5</accession>